<evidence type="ECO:0000259" key="6">
    <source>
        <dbReference type="Pfam" id="PF08281"/>
    </source>
</evidence>
<dbReference type="GO" id="GO:0006352">
    <property type="term" value="P:DNA-templated transcription initiation"/>
    <property type="evidence" value="ECO:0007669"/>
    <property type="project" value="InterPro"/>
</dbReference>
<evidence type="ECO:0000256" key="2">
    <source>
        <dbReference type="ARBA" id="ARBA00023015"/>
    </source>
</evidence>
<keyword evidence="8" id="KW-1185">Reference proteome</keyword>
<feature type="domain" description="RNA polymerase sigma-70 region 2" evidence="5">
    <location>
        <begin position="21"/>
        <end position="87"/>
    </location>
</feature>
<dbReference type="SUPFAM" id="SSF88946">
    <property type="entry name" value="Sigma2 domain of RNA polymerase sigma factors"/>
    <property type="match status" value="1"/>
</dbReference>
<keyword evidence="2" id="KW-0805">Transcription regulation</keyword>
<sequence>MALFSHHRVIEEESNSSFKSLFEQYAPRIYSFGFSYLKSVEDTEELVQDVFFRLWRQQQHLDESQNIKAYIFKIAVNLIYDQLRKRKLDKLVSELNSMGYSDEDDTTWNTLRCNELQDQIDALIMQLPEQRRLIFTMSRIEGMSYDEIANKLGLSVRTVENQIYRALSFLKKHIDSKYMLYLIFYYFS</sequence>
<dbReference type="InterPro" id="IPR013324">
    <property type="entry name" value="RNA_pol_sigma_r3/r4-like"/>
</dbReference>
<reference evidence="7 8" key="1">
    <citation type="submission" date="2019-03" db="EMBL/GenBank/DDBJ databases">
        <title>Genomic Encyclopedia of Archaeal and Bacterial Type Strains, Phase II (KMG-II): from individual species to whole genera.</title>
        <authorList>
            <person name="Goeker M."/>
        </authorList>
    </citation>
    <scope>NUCLEOTIDE SEQUENCE [LARGE SCALE GENOMIC DNA]</scope>
    <source>
        <strain evidence="7 8">DSM 28353</strain>
    </source>
</reference>
<keyword evidence="4" id="KW-0804">Transcription</keyword>
<dbReference type="NCBIfam" id="TIGR02985">
    <property type="entry name" value="Sig70_bacteroi1"/>
    <property type="match status" value="1"/>
</dbReference>
<protein>
    <submittedName>
        <fullName evidence="7">RNA polymerase sigma-70 factor (ECF subfamily)</fullName>
    </submittedName>
</protein>
<evidence type="ECO:0000256" key="3">
    <source>
        <dbReference type="ARBA" id="ARBA00023082"/>
    </source>
</evidence>
<dbReference type="NCBIfam" id="TIGR02937">
    <property type="entry name" value="sigma70-ECF"/>
    <property type="match status" value="1"/>
</dbReference>
<dbReference type="PANTHER" id="PTHR43133:SF46">
    <property type="entry name" value="RNA POLYMERASE SIGMA-70 FACTOR ECF SUBFAMILY"/>
    <property type="match status" value="1"/>
</dbReference>
<dbReference type="GO" id="GO:0003677">
    <property type="term" value="F:DNA binding"/>
    <property type="evidence" value="ECO:0007669"/>
    <property type="project" value="InterPro"/>
</dbReference>
<keyword evidence="3" id="KW-0731">Sigma factor</keyword>
<dbReference type="CDD" id="cd06171">
    <property type="entry name" value="Sigma70_r4"/>
    <property type="match status" value="1"/>
</dbReference>
<dbReference type="SUPFAM" id="SSF88659">
    <property type="entry name" value="Sigma3 and sigma4 domains of RNA polymerase sigma factors"/>
    <property type="match status" value="1"/>
</dbReference>
<accession>A0A4R6WPG2</accession>
<evidence type="ECO:0000256" key="1">
    <source>
        <dbReference type="ARBA" id="ARBA00010641"/>
    </source>
</evidence>
<dbReference type="OrthoDB" id="799938at2"/>
<dbReference type="Gene3D" id="1.10.10.10">
    <property type="entry name" value="Winged helix-like DNA-binding domain superfamily/Winged helix DNA-binding domain"/>
    <property type="match status" value="1"/>
</dbReference>
<dbReference type="InterPro" id="IPR013325">
    <property type="entry name" value="RNA_pol_sigma_r2"/>
</dbReference>
<dbReference type="InterPro" id="IPR013249">
    <property type="entry name" value="RNA_pol_sigma70_r4_t2"/>
</dbReference>
<feature type="domain" description="RNA polymerase sigma factor 70 region 4 type 2" evidence="6">
    <location>
        <begin position="118"/>
        <end position="170"/>
    </location>
</feature>
<dbReference type="Pfam" id="PF08281">
    <property type="entry name" value="Sigma70_r4_2"/>
    <property type="match status" value="1"/>
</dbReference>
<dbReference type="InterPro" id="IPR036388">
    <property type="entry name" value="WH-like_DNA-bd_sf"/>
</dbReference>
<dbReference type="InterPro" id="IPR007627">
    <property type="entry name" value="RNA_pol_sigma70_r2"/>
</dbReference>
<comment type="caution">
    <text evidence="7">The sequence shown here is derived from an EMBL/GenBank/DDBJ whole genome shotgun (WGS) entry which is preliminary data.</text>
</comment>
<dbReference type="InterPro" id="IPR039425">
    <property type="entry name" value="RNA_pol_sigma-70-like"/>
</dbReference>
<dbReference type="PANTHER" id="PTHR43133">
    <property type="entry name" value="RNA POLYMERASE ECF-TYPE SIGMA FACTO"/>
    <property type="match status" value="1"/>
</dbReference>
<dbReference type="Pfam" id="PF04542">
    <property type="entry name" value="Sigma70_r2"/>
    <property type="match status" value="1"/>
</dbReference>
<evidence type="ECO:0000313" key="8">
    <source>
        <dbReference type="Proteomes" id="UP000295292"/>
    </source>
</evidence>
<dbReference type="RefSeq" id="WP_133583789.1">
    <property type="nucleotide sequence ID" value="NZ_SNYV01000011.1"/>
</dbReference>
<dbReference type="EMBL" id="SNYV01000011">
    <property type="protein sequence ID" value="TDQ80041.1"/>
    <property type="molecule type" value="Genomic_DNA"/>
</dbReference>
<organism evidence="7 8">
    <name type="scientific">Sphingobacterium yanglingense</name>
    <dbReference type="NCBI Taxonomy" id="1437280"/>
    <lineage>
        <taxon>Bacteria</taxon>
        <taxon>Pseudomonadati</taxon>
        <taxon>Bacteroidota</taxon>
        <taxon>Sphingobacteriia</taxon>
        <taxon>Sphingobacteriales</taxon>
        <taxon>Sphingobacteriaceae</taxon>
        <taxon>Sphingobacterium</taxon>
    </lineage>
</organism>
<name>A0A4R6WPG2_9SPHI</name>
<dbReference type="Proteomes" id="UP000295292">
    <property type="component" value="Unassembled WGS sequence"/>
</dbReference>
<dbReference type="InterPro" id="IPR014284">
    <property type="entry name" value="RNA_pol_sigma-70_dom"/>
</dbReference>
<dbReference type="GO" id="GO:0016987">
    <property type="term" value="F:sigma factor activity"/>
    <property type="evidence" value="ECO:0007669"/>
    <property type="project" value="UniProtKB-KW"/>
</dbReference>
<evidence type="ECO:0000259" key="5">
    <source>
        <dbReference type="Pfam" id="PF04542"/>
    </source>
</evidence>
<comment type="similarity">
    <text evidence="1">Belongs to the sigma-70 factor family. ECF subfamily.</text>
</comment>
<dbReference type="AlphaFoldDB" id="A0A4R6WPG2"/>
<evidence type="ECO:0000313" key="7">
    <source>
        <dbReference type="EMBL" id="TDQ80041.1"/>
    </source>
</evidence>
<dbReference type="InterPro" id="IPR014327">
    <property type="entry name" value="RNA_pol_sigma70_bacteroid"/>
</dbReference>
<gene>
    <name evidence="7" type="ORF">CLV99_1495</name>
</gene>
<dbReference type="Gene3D" id="1.10.1740.10">
    <property type="match status" value="1"/>
</dbReference>
<proteinExistence type="inferred from homology"/>
<evidence type="ECO:0000256" key="4">
    <source>
        <dbReference type="ARBA" id="ARBA00023163"/>
    </source>
</evidence>